<gene>
    <name evidence="1" type="ORF">K3G42_024410</name>
</gene>
<protein>
    <submittedName>
        <fullName evidence="1">Uncharacterized protein</fullName>
    </submittedName>
</protein>
<reference evidence="1" key="1">
    <citation type="submission" date="2021-08" db="EMBL/GenBank/DDBJ databases">
        <title>The first chromosome-level gecko genome reveals the dynamic sex chromosomes of Neotropical dwarf geckos (Sphaerodactylidae: Sphaerodactylus).</title>
        <authorList>
            <person name="Pinto B.J."/>
            <person name="Keating S.E."/>
            <person name="Gamble T."/>
        </authorList>
    </citation>
    <scope>NUCLEOTIDE SEQUENCE</scope>
    <source>
        <strain evidence="1">TG3544</strain>
    </source>
</reference>
<keyword evidence="2" id="KW-1185">Reference proteome</keyword>
<proteinExistence type="predicted"/>
<organism evidence="1 2">
    <name type="scientific">Sphaerodactylus townsendi</name>
    <dbReference type="NCBI Taxonomy" id="933632"/>
    <lineage>
        <taxon>Eukaryota</taxon>
        <taxon>Metazoa</taxon>
        <taxon>Chordata</taxon>
        <taxon>Craniata</taxon>
        <taxon>Vertebrata</taxon>
        <taxon>Euteleostomi</taxon>
        <taxon>Lepidosauria</taxon>
        <taxon>Squamata</taxon>
        <taxon>Bifurcata</taxon>
        <taxon>Gekkota</taxon>
        <taxon>Sphaerodactylidae</taxon>
        <taxon>Sphaerodactylus</taxon>
    </lineage>
</organism>
<comment type="caution">
    <text evidence="1">The sequence shown here is derived from an EMBL/GenBank/DDBJ whole genome shotgun (WGS) entry which is preliminary data.</text>
</comment>
<accession>A0ACB8E9I8</accession>
<evidence type="ECO:0000313" key="2">
    <source>
        <dbReference type="Proteomes" id="UP000827872"/>
    </source>
</evidence>
<sequence>MFEKCSRVFILPVEKEDESPWEGQRGWSAEGRRGRRQAGHPRLRRITKQTDLNPWFALFIAGRGRARWARLSAAIKPNQNSSNAMILTTGISWHKNATFCPSVHSLRKEGRRGRAMSEHKVWVYVWLQREALLATLKGAAATGV</sequence>
<dbReference type="EMBL" id="CM037623">
    <property type="protein sequence ID" value="KAH7989009.1"/>
    <property type="molecule type" value="Genomic_DNA"/>
</dbReference>
<evidence type="ECO:0000313" key="1">
    <source>
        <dbReference type="EMBL" id="KAH7989009.1"/>
    </source>
</evidence>
<dbReference type="Proteomes" id="UP000827872">
    <property type="component" value="Linkage Group LG10"/>
</dbReference>
<name>A0ACB8E9I8_9SAUR</name>